<gene>
    <name evidence="1" type="ORF">HUJ06_006736</name>
</gene>
<proteinExistence type="predicted"/>
<dbReference type="AlphaFoldDB" id="A0A822YZB9"/>
<name>A0A822YZB9_NELNU</name>
<organism evidence="1 2">
    <name type="scientific">Nelumbo nucifera</name>
    <name type="common">Sacred lotus</name>
    <dbReference type="NCBI Taxonomy" id="4432"/>
    <lineage>
        <taxon>Eukaryota</taxon>
        <taxon>Viridiplantae</taxon>
        <taxon>Streptophyta</taxon>
        <taxon>Embryophyta</taxon>
        <taxon>Tracheophyta</taxon>
        <taxon>Spermatophyta</taxon>
        <taxon>Magnoliopsida</taxon>
        <taxon>Proteales</taxon>
        <taxon>Nelumbonaceae</taxon>
        <taxon>Nelumbo</taxon>
    </lineage>
</organism>
<evidence type="ECO:0000313" key="1">
    <source>
        <dbReference type="EMBL" id="DAD36096.1"/>
    </source>
</evidence>
<evidence type="ECO:0000313" key="2">
    <source>
        <dbReference type="Proteomes" id="UP000607653"/>
    </source>
</evidence>
<dbReference type="EMBL" id="DUZY01000004">
    <property type="protein sequence ID" value="DAD36096.1"/>
    <property type="molecule type" value="Genomic_DNA"/>
</dbReference>
<sequence>MYHQSRGNRSSLASYIRKKKKFCELKNQQGALELTERSPPPKANGSTPKLHVPIALRLFVVHYFFFYAC</sequence>
<reference evidence="1 2" key="1">
    <citation type="journal article" date="2020" name="Mol. Biol. Evol.">
        <title>Distinct Expression and Methylation Patterns for Genes with Different Fates following a Single Whole-Genome Duplication in Flowering Plants.</title>
        <authorList>
            <person name="Shi T."/>
            <person name="Rahmani R.S."/>
            <person name="Gugger P.F."/>
            <person name="Wang M."/>
            <person name="Li H."/>
            <person name="Zhang Y."/>
            <person name="Li Z."/>
            <person name="Wang Q."/>
            <person name="Van de Peer Y."/>
            <person name="Marchal K."/>
            <person name="Chen J."/>
        </authorList>
    </citation>
    <scope>NUCLEOTIDE SEQUENCE [LARGE SCALE GENOMIC DNA]</scope>
    <source>
        <tissue evidence="1">Leaf</tissue>
    </source>
</reference>
<dbReference type="Proteomes" id="UP000607653">
    <property type="component" value="Unassembled WGS sequence"/>
</dbReference>
<comment type="caution">
    <text evidence="1">The sequence shown here is derived from an EMBL/GenBank/DDBJ whole genome shotgun (WGS) entry which is preliminary data.</text>
</comment>
<protein>
    <submittedName>
        <fullName evidence="1">Uncharacterized protein</fullName>
    </submittedName>
</protein>
<keyword evidence="2" id="KW-1185">Reference proteome</keyword>
<accession>A0A822YZB9</accession>